<feature type="region of interest" description="Disordered" evidence="1">
    <location>
        <begin position="544"/>
        <end position="602"/>
    </location>
</feature>
<evidence type="ECO:0000256" key="1">
    <source>
        <dbReference type="SAM" id="MobiDB-lite"/>
    </source>
</evidence>
<protein>
    <submittedName>
        <fullName evidence="3">13235_t:CDS:1</fullName>
    </submittedName>
</protein>
<dbReference type="InterPro" id="IPR006568">
    <property type="entry name" value="PSP_pro-rich"/>
</dbReference>
<feature type="compositionally biased region" description="Basic and acidic residues" evidence="1">
    <location>
        <begin position="98"/>
        <end position="121"/>
    </location>
</feature>
<evidence type="ECO:0000313" key="4">
    <source>
        <dbReference type="Proteomes" id="UP001153678"/>
    </source>
</evidence>
<keyword evidence="4" id="KW-1185">Reference proteome</keyword>
<dbReference type="Pfam" id="PF04037">
    <property type="entry name" value="DUF382"/>
    <property type="match status" value="1"/>
</dbReference>
<dbReference type="AlphaFoldDB" id="A0A9W4WJZ2"/>
<gene>
    <name evidence="3" type="ORF">FWILDA_LOCUS3093</name>
</gene>
<accession>A0A9W4WJZ2</accession>
<proteinExistence type="predicted"/>
<organism evidence="3 4">
    <name type="scientific">Funneliformis geosporum</name>
    <dbReference type="NCBI Taxonomy" id="1117311"/>
    <lineage>
        <taxon>Eukaryota</taxon>
        <taxon>Fungi</taxon>
        <taxon>Fungi incertae sedis</taxon>
        <taxon>Mucoromycota</taxon>
        <taxon>Glomeromycotina</taxon>
        <taxon>Glomeromycetes</taxon>
        <taxon>Glomerales</taxon>
        <taxon>Glomeraceae</taxon>
        <taxon>Funneliformis</taxon>
    </lineage>
</organism>
<dbReference type="Proteomes" id="UP001153678">
    <property type="component" value="Unassembled WGS sequence"/>
</dbReference>
<comment type="caution">
    <text evidence="3">The sequence shown here is derived from an EMBL/GenBank/DDBJ whole genome shotgun (WGS) entry which is preliminary data.</text>
</comment>
<sequence length="602" mass="67658">MAAESDSELKNSKKQIKNKQRRKKKKRSQIKPEGAQDRLENDTVGNGNDKISDIEDEEKVEIEYVLQPLDVSNDPYFEEFSKVFAHFQIANNESEAQPEVKEEEKDEIIKSQVDTKAKGSDVESDMETEEDKQDKVSKKKLKKLARLSVAQLKQLVKRPEVVEWVDVTAADPKLLVSLKAYRNTVPVPQHWSQKRKYLQGKRGIEKPAFDLPEFIKDTGIMEMREAVKEKEDAAKLKQKTRERVQPKMGKLDIDYQKLHDAFFRFQSKPKLTIHGELYYEGKEFETKLKEKKPGQLSEELKAALNMPPLAPPPWLIAMQRYGPPPSYPNLKIPGLNAPIPEGAQWGFHPGGWGKPPVDEYNRPLYGDVFGTYQQEIPSDIVQPIERSLWGELEFEEEEDESAASKALQEGLVTPSGLSSVPSGLETPEYIELRKFQNTSTSITNTTSIASGLETPNFIELRKYQKSEEDEPKQLYTVLPQKEASISGFMGSQHVYDISSSAATTAGSTTKGTKRKAVGAGVDVALDPSEMANLDEETLRAKFEEAQQATLPEGAHEDFSDMVAEHASKQAKKRQKVADSRAAARDTGSGGSSGTKKYKEFKF</sequence>
<dbReference type="OrthoDB" id="10260794at2759"/>
<feature type="region of interest" description="Disordered" evidence="1">
    <location>
        <begin position="1"/>
        <end position="57"/>
    </location>
</feature>
<evidence type="ECO:0000259" key="2">
    <source>
        <dbReference type="SMART" id="SM00581"/>
    </source>
</evidence>
<dbReference type="PANTHER" id="PTHR12785:SF6">
    <property type="entry name" value="SPLICING FACTOR 3B SUBUNIT 2"/>
    <property type="match status" value="1"/>
</dbReference>
<feature type="region of interest" description="Disordered" evidence="1">
    <location>
        <begin position="94"/>
        <end position="134"/>
    </location>
</feature>
<evidence type="ECO:0000313" key="3">
    <source>
        <dbReference type="EMBL" id="CAI2167475.1"/>
    </source>
</evidence>
<feature type="compositionally biased region" description="Acidic residues" evidence="1">
    <location>
        <begin position="122"/>
        <end position="131"/>
    </location>
</feature>
<reference evidence="3" key="1">
    <citation type="submission" date="2022-08" db="EMBL/GenBank/DDBJ databases">
        <authorList>
            <person name="Kallberg Y."/>
            <person name="Tangrot J."/>
            <person name="Rosling A."/>
        </authorList>
    </citation>
    <scope>NUCLEOTIDE SEQUENCE</scope>
    <source>
        <strain evidence="3">Wild A</strain>
    </source>
</reference>
<feature type="domain" description="PSP proline-rich" evidence="2">
    <location>
        <begin position="288"/>
        <end position="341"/>
    </location>
</feature>
<dbReference type="SMART" id="SM00581">
    <property type="entry name" value="PSP"/>
    <property type="match status" value="1"/>
</dbReference>
<feature type="compositionally biased region" description="Basic residues" evidence="1">
    <location>
        <begin position="12"/>
        <end position="29"/>
    </location>
</feature>
<feature type="compositionally biased region" description="Basic and acidic residues" evidence="1">
    <location>
        <begin position="553"/>
        <end position="567"/>
    </location>
</feature>
<name>A0A9W4WJZ2_9GLOM</name>
<dbReference type="InterPro" id="IPR052584">
    <property type="entry name" value="U2_snRNP_Complex_Component"/>
</dbReference>
<dbReference type="GO" id="GO:0005634">
    <property type="term" value="C:nucleus"/>
    <property type="evidence" value="ECO:0007669"/>
    <property type="project" value="InterPro"/>
</dbReference>
<dbReference type="PANTHER" id="PTHR12785">
    <property type="entry name" value="SPLICING FACTOR 3B"/>
    <property type="match status" value="1"/>
</dbReference>
<dbReference type="InterPro" id="IPR007180">
    <property type="entry name" value="DUF382"/>
</dbReference>
<dbReference type="EMBL" id="CAMKVN010000395">
    <property type="protein sequence ID" value="CAI2167475.1"/>
    <property type="molecule type" value="Genomic_DNA"/>
</dbReference>
<dbReference type="Pfam" id="PF04046">
    <property type="entry name" value="PSP"/>
    <property type="match status" value="1"/>
</dbReference>